<dbReference type="EMBL" id="FNJN01000006">
    <property type="protein sequence ID" value="SDP23739.1"/>
    <property type="molecule type" value="Genomic_DNA"/>
</dbReference>
<name>A0A1H0R3M2_MICTS</name>
<protein>
    <submittedName>
        <fullName evidence="2">Uncharacterized protein</fullName>
    </submittedName>
</protein>
<organism evidence="2 3">
    <name type="scientific">Microbacterium testaceum (strain StLB037)</name>
    <dbReference type="NCBI Taxonomy" id="979556"/>
    <lineage>
        <taxon>Bacteria</taxon>
        <taxon>Bacillati</taxon>
        <taxon>Actinomycetota</taxon>
        <taxon>Actinomycetes</taxon>
        <taxon>Micrococcales</taxon>
        <taxon>Microbacteriaceae</taxon>
        <taxon>Microbacterium</taxon>
    </lineage>
</organism>
<evidence type="ECO:0000256" key="1">
    <source>
        <dbReference type="SAM" id="MobiDB-lite"/>
    </source>
</evidence>
<proteinExistence type="predicted"/>
<feature type="compositionally biased region" description="Basic residues" evidence="1">
    <location>
        <begin position="146"/>
        <end position="161"/>
    </location>
</feature>
<feature type="region of interest" description="Disordered" evidence="1">
    <location>
        <begin position="1"/>
        <end position="52"/>
    </location>
</feature>
<dbReference type="AlphaFoldDB" id="A0A1H0R3M2"/>
<accession>A0A1H0R3M2</accession>
<reference evidence="2 3" key="1">
    <citation type="submission" date="2016-10" db="EMBL/GenBank/DDBJ databases">
        <authorList>
            <person name="de Groot N.N."/>
        </authorList>
    </citation>
    <scope>NUCLEOTIDE SEQUENCE [LARGE SCALE GENOMIC DNA]</scope>
    <source>
        <strain evidence="2 3">StLB037</strain>
    </source>
</reference>
<sequence length="223" mass="24379">MGRTWVGRRPLRSDAHAPPRLPATPESPKPRAGAQRRTVAFPRPKSTLEARRLGDFQRGRQPLAQVPIRTLSHSELTSSSVGQQVGLTFRPRTWDGHRTNPRVGTADLSLPWRGGRSQTLGRIATATPRRWFIRTSSAASAALSHPRPKGGFNRRCRATAKRRSDIDGSTRERPSGALEGKERSDAVGALDASAARVREPARRSAATPERVTEEVSAMPTTGM</sequence>
<feature type="region of interest" description="Disordered" evidence="1">
    <location>
        <begin position="140"/>
        <end position="223"/>
    </location>
</feature>
<gene>
    <name evidence="2" type="ORF">SAMN04487788_2623</name>
</gene>
<evidence type="ECO:0000313" key="3">
    <source>
        <dbReference type="Proteomes" id="UP000186456"/>
    </source>
</evidence>
<dbReference type="Proteomes" id="UP000186456">
    <property type="component" value="Unassembled WGS sequence"/>
</dbReference>
<evidence type="ECO:0000313" key="2">
    <source>
        <dbReference type="EMBL" id="SDP23739.1"/>
    </source>
</evidence>
<feature type="compositionally biased region" description="Basic and acidic residues" evidence="1">
    <location>
        <begin position="162"/>
        <end position="185"/>
    </location>
</feature>